<comment type="caution">
    <text evidence="2">The sequence shown here is derived from an EMBL/GenBank/DDBJ whole genome shotgun (WGS) entry which is preliminary data.</text>
</comment>
<dbReference type="RefSeq" id="WP_119315003.1">
    <property type="nucleotide sequence ID" value="NZ_QXDL01000069.1"/>
</dbReference>
<name>A0A399EMP9_9DEIN</name>
<evidence type="ECO:0000256" key="1">
    <source>
        <dbReference type="SAM" id="MobiDB-lite"/>
    </source>
</evidence>
<evidence type="ECO:0000313" key="2">
    <source>
        <dbReference type="EMBL" id="RIH84720.1"/>
    </source>
</evidence>
<dbReference type="EMBL" id="QXDL01000069">
    <property type="protein sequence ID" value="RIH84720.1"/>
    <property type="molecule type" value="Genomic_DNA"/>
</dbReference>
<accession>A0A399EMP9</accession>
<reference evidence="2 3" key="1">
    <citation type="submission" date="2018-08" db="EMBL/GenBank/DDBJ databases">
        <title>Meiothermus terrae DSM 26712 genome sequencing project.</title>
        <authorList>
            <person name="Da Costa M.S."/>
            <person name="Albuquerque L."/>
            <person name="Raposo P."/>
            <person name="Froufe H.J.C."/>
            <person name="Barroso C.S."/>
            <person name="Egas C."/>
        </authorList>
    </citation>
    <scope>NUCLEOTIDE SEQUENCE [LARGE SCALE GENOMIC DNA]</scope>
    <source>
        <strain evidence="2 3">DSM 26712</strain>
    </source>
</reference>
<evidence type="ECO:0000313" key="3">
    <source>
        <dbReference type="Proteomes" id="UP000265715"/>
    </source>
</evidence>
<feature type="region of interest" description="Disordered" evidence="1">
    <location>
        <begin position="194"/>
        <end position="227"/>
    </location>
</feature>
<keyword evidence="3" id="KW-1185">Reference proteome</keyword>
<protein>
    <submittedName>
        <fullName evidence="2">Uncharacterized protein</fullName>
    </submittedName>
</protein>
<dbReference type="OrthoDB" id="9888752at2"/>
<dbReference type="AlphaFoldDB" id="A0A399EMP9"/>
<organism evidence="2 3">
    <name type="scientific">Calidithermus terrae</name>
    <dbReference type="NCBI Taxonomy" id="1408545"/>
    <lineage>
        <taxon>Bacteria</taxon>
        <taxon>Thermotogati</taxon>
        <taxon>Deinococcota</taxon>
        <taxon>Deinococci</taxon>
        <taxon>Thermales</taxon>
        <taxon>Thermaceae</taxon>
        <taxon>Calidithermus</taxon>
    </lineage>
</organism>
<gene>
    <name evidence="2" type="ORF">Mterra_01900</name>
</gene>
<sequence>MSMFDVYAQAWARLTQAQRLSLLGGSPVVVKGRFTDPDTGAAYGRVVFPPEYAVYLWSGDPLGPYFRRVWRVEVYGYYDSWWTIQSWLIDRRTVPWIDCGRNPGTAGHWARVGANNWGQVLRAGIDERLAQYPGTLFYTLSHSHNAFFNTHTFAADGYEALPCAGAPEELAELPPPPLVPRTCPSLDAPAWNPGPGQSGWWPPCLNPSEPTAEGASQPPQAVEAAAGGVLVLGSRRGLRRGMRGGEDGRISRG</sequence>
<proteinExistence type="predicted"/>
<dbReference type="Proteomes" id="UP000265715">
    <property type="component" value="Unassembled WGS sequence"/>
</dbReference>